<organism evidence="1 2">
    <name type="scientific">Pseudomonas asturiensis</name>
    <dbReference type="NCBI Taxonomy" id="1190415"/>
    <lineage>
        <taxon>Bacteria</taxon>
        <taxon>Pseudomonadati</taxon>
        <taxon>Pseudomonadota</taxon>
        <taxon>Gammaproteobacteria</taxon>
        <taxon>Pseudomonadales</taxon>
        <taxon>Pseudomonadaceae</taxon>
        <taxon>Pseudomonas</taxon>
    </lineage>
</organism>
<name>A0ABX6HGM5_9PSED</name>
<evidence type="ECO:0000313" key="2">
    <source>
        <dbReference type="Proteomes" id="UP000464644"/>
    </source>
</evidence>
<accession>A0ABX6HGM5</accession>
<reference evidence="1 2" key="1">
    <citation type="journal article" date="2014" name="Genome Announc.">
        <title>Draft Genome Sequences of a Phylogenetically Diverse Suite of Pseudomonas syringae Strains from Multiple Source Populations.</title>
        <authorList>
            <person name="Baltrus D.A."/>
            <person name="Yourstone S."/>
            <person name="Lind A."/>
            <person name="Guilbaud C."/>
            <person name="Sands D.C."/>
            <person name="Jones C.D."/>
            <person name="Morris C.E."/>
            <person name="Dangl J.L."/>
        </authorList>
    </citation>
    <scope>NUCLEOTIDE SEQUENCE [LARGE SCALE GENOMIC DNA]</scope>
    <source>
        <strain evidence="1 2">CC1524</strain>
    </source>
</reference>
<dbReference type="EMBL" id="CP047265">
    <property type="protein sequence ID" value="QHF04566.1"/>
    <property type="molecule type" value="Genomic_DNA"/>
</dbReference>
<proteinExistence type="predicted"/>
<dbReference type="RefSeq" id="WP_024687588.1">
    <property type="nucleotide sequence ID" value="NZ_CP047265.1"/>
</dbReference>
<gene>
    <name evidence="1" type="ORF">N015_20010</name>
</gene>
<sequence>MANADWNSIDRYVPPSQRHYCAFLDILGYKEKSRKFFAGQYNLSERINRAYENAFGTMNLTSHFYDTSGIKTRFFSDSIVITADAKEDSEDELFGVVQFCSLLATFLSYEDLFVRGGISSGTYSERNVAEHSFISSVGLEKAYYLESQVAKNPRIMFDDHLYDELSTEGKNYIVKEKGEMVLHFARSFISTNPNHNDIYKEMVDVFNSREAEPDARARDKYTWVLDYYYWSVTSIPGLDLGRFKPFWSGQDRGFSLIDQY</sequence>
<dbReference type="Proteomes" id="UP000464644">
    <property type="component" value="Chromosome"/>
</dbReference>
<evidence type="ECO:0000313" key="1">
    <source>
        <dbReference type="EMBL" id="QHF04566.1"/>
    </source>
</evidence>
<keyword evidence="2" id="KW-1185">Reference proteome</keyword>
<protein>
    <submittedName>
        <fullName evidence="1">Uncharacterized protein</fullName>
    </submittedName>
</protein>